<evidence type="ECO:0000313" key="6">
    <source>
        <dbReference type="Proteomes" id="UP000256899"/>
    </source>
</evidence>
<dbReference type="SUPFAM" id="SSF53850">
    <property type="entry name" value="Periplasmic binding protein-like II"/>
    <property type="match status" value="1"/>
</dbReference>
<evidence type="ECO:0000256" key="3">
    <source>
        <dbReference type="SAM" id="SignalP"/>
    </source>
</evidence>
<evidence type="ECO:0000256" key="2">
    <source>
        <dbReference type="ARBA" id="ARBA00022729"/>
    </source>
</evidence>
<dbReference type="PANTHER" id="PTHR35936:SF6">
    <property type="entry name" value="AMINO ACID ABC TRANSPORTER SUBSTRATE-BINDING PAAT FAMILY PROTEIN"/>
    <property type="match status" value="1"/>
</dbReference>
<gene>
    <name evidence="5" type="ORF">DXX94_14110</name>
</gene>
<name>A0A3E0U499_9GAMM</name>
<feature type="domain" description="Solute-binding protein family 3/N-terminal" evidence="4">
    <location>
        <begin position="43"/>
        <end position="237"/>
    </location>
</feature>
<keyword evidence="6" id="KW-1185">Reference proteome</keyword>
<dbReference type="EMBL" id="QUOT01000001">
    <property type="protein sequence ID" value="REL31756.1"/>
    <property type="molecule type" value="Genomic_DNA"/>
</dbReference>
<dbReference type="PANTHER" id="PTHR35936">
    <property type="entry name" value="MEMBRANE-BOUND LYTIC MUREIN TRANSGLYCOSYLASE F"/>
    <property type="match status" value="1"/>
</dbReference>
<evidence type="ECO:0000313" key="5">
    <source>
        <dbReference type="EMBL" id="REL31756.1"/>
    </source>
</evidence>
<dbReference type="InterPro" id="IPR001638">
    <property type="entry name" value="Solute-binding_3/MltF_N"/>
</dbReference>
<organism evidence="5 6">
    <name type="scientific">Thalassotalea euphylliae</name>
    <dbReference type="NCBI Taxonomy" id="1655234"/>
    <lineage>
        <taxon>Bacteria</taxon>
        <taxon>Pseudomonadati</taxon>
        <taxon>Pseudomonadota</taxon>
        <taxon>Gammaproteobacteria</taxon>
        <taxon>Alteromonadales</taxon>
        <taxon>Colwelliaceae</taxon>
        <taxon>Thalassotalea</taxon>
    </lineage>
</organism>
<protein>
    <recommendedName>
        <fullName evidence="4">Solute-binding protein family 3/N-terminal domain-containing protein</fullName>
    </recommendedName>
</protein>
<evidence type="ECO:0000256" key="1">
    <source>
        <dbReference type="ARBA" id="ARBA00010333"/>
    </source>
</evidence>
<proteinExistence type="inferred from homology"/>
<dbReference type="Proteomes" id="UP000256899">
    <property type="component" value="Unassembled WGS sequence"/>
</dbReference>
<evidence type="ECO:0000259" key="4">
    <source>
        <dbReference type="Pfam" id="PF00497"/>
    </source>
</evidence>
<dbReference type="Pfam" id="PF00497">
    <property type="entry name" value="SBP_bac_3"/>
    <property type="match status" value="1"/>
</dbReference>
<comment type="similarity">
    <text evidence="1">Belongs to the bacterial solute-binding protein 3 family.</text>
</comment>
<feature type="chain" id="PRO_5017759925" description="Solute-binding protein family 3/N-terminal domain-containing protein" evidence="3">
    <location>
        <begin position="23"/>
        <end position="247"/>
    </location>
</feature>
<accession>A0A3E0U499</accession>
<reference evidence="6" key="1">
    <citation type="submission" date="2018-08" db="EMBL/GenBank/DDBJ databases">
        <title>Thalassotalea euphylliae genome.</title>
        <authorList>
            <person name="Summers S."/>
            <person name="Rice S.A."/>
            <person name="Freckelton M.L."/>
            <person name="Nedved B.T."/>
            <person name="Hadfield M.G."/>
        </authorList>
    </citation>
    <scope>NUCLEOTIDE SEQUENCE [LARGE SCALE GENOMIC DNA]</scope>
    <source>
        <strain evidence="6">H3</strain>
    </source>
</reference>
<keyword evidence="2 3" id="KW-0732">Signal</keyword>
<sequence length="247" mass="28223">MSNRLIIILLSVFFTPPVTLFAQDTASHAEGCVVTASVSPDFPKGLHAKYMRYLGQKLNLKVNIKPMPLARRIKELEKGTIDIIILNYRENPALTFLQPAYSPITEYLFVNHDDKDKITNYRQLINAAIGLNTGSEVFPIFDNDKASKKITVNTLEQKILLLKHNRIDGFFHTNLSTKTVLQQMGLTEDIVKSTWQPQYLRKQSHFVISPNSKLFHRKAELEKIIEQGVANGEFLEIRQVHYKATNN</sequence>
<dbReference type="AlphaFoldDB" id="A0A3E0U499"/>
<comment type="caution">
    <text evidence="5">The sequence shown here is derived from an EMBL/GenBank/DDBJ whole genome shotgun (WGS) entry which is preliminary data.</text>
</comment>
<feature type="signal peptide" evidence="3">
    <location>
        <begin position="1"/>
        <end position="22"/>
    </location>
</feature>
<dbReference type="Gene3D" id="3.40.190.10">
    <property type="entry name" value="Periplasmic binding protein-like II"/>
    <property type="match status" value="2"/>
</dbReference>